<feature type="transmembrane region" description="Helical" evidence="2">
    <location>
        <begin position="637"/>
        <end position="658"/>
    </location>
</feature>
<evidence type="ECO:0008006" key="5">
    <source>
        <dbReference type="Google" id="ProtNLM"/>
    </source>
</evidence>
<feature type="transmembrane region" description="Helical" evidence="2">
    <location>
        <begin position="359"/>
        <end position="378"/>
    </location>
</feature>
<dbReference type="EMBL" id="BSRX01000018">
    <property type="protein sequence ID" value="GLW55363.1"/>
    <property type="molecule type" value="Genomic_DNA"/>
</dbReference>
<keyword evidence="2" id="KW-0812">Transmembrane</keyword>
<accession>A0A9W6UPH8</accession>
<reference evidence="3" key="1">
    <citation type="submission" date="2023-02" db="EMBL/GenBank/DDBJ databases">
        <title>Kitasatospora phosalacinea NBRC 14362.</title>
        <authorList>
            <person name="Ichikawa N."/>
            <person name="Sato H."/>
            <person name="Tonouchi N."/>
        </authorList>
    </citation>
    <scope>NUCLEOTIDE SEQUENCE</scope>
    <source>
        <strain evidence="3">NBRC 14362</strain>
    </source>
</reference>
<feature type="region of interest" description="Disordered" evidence="1">
    <location>
        <begin position="748"/>
        <end position="772"/>
    </location>
</feature>
<feature type="transmembrane region" description="Helical" evidence="2">
    <location>
        <begin position="25"/>
        <end position="47"/>
    </location>
</feature>
<name>A0A9W6UPH8_9ACTN</name>
<feature type="transmembrane region" description="Helical" evidence="2">
    <location>
        <begin position="193"/>
        <end position="214"/>
    </location>
</feature>
<dbReference type="OrthoDB" id="3654456at2"/>
<feature type="transmembrane region" description="Helical" evidence="2">
    <location>
        <begin position="722"/>
        <end position="744"/>
    </location>
</feature>
<feature type="transmembrane region" description="Helical" evidence="2">
    <location>
        <begin position="288"/>
        <end position="313"/>
    </location>
</feature>
<keyword evidence="2" id="KW-0472">Membrane</keyword>
<evidence type="ECO:0000313" key="3">
    <source>
        <dbReference type="EMBL" id="GLW55363.1"/>
    </source>
</evidence>
<feature type="transmembrane region" description="Helical" evidence="2">
    <location>
        <begin position="249"/>
        <end position="268"/>
    </location>
</feature>
<keyword evidence="2" id="KW-1133">Transmembrane helix</keyword>
<gene>
    <name evidence="3" type="ORF">Kpho01_33740</name>
</gene>
<feature type="transmembrane region" description="Helical" evidence="2">
    <location>
        <begin position="334"/>
        <end position="353"/>
    </location>
</feature>
<protein>
    <recommendedName>
        <fullName evidence="5">ABC3 transporter permease protein domain-containing protein</fullName>
    </recommendedName>
</protein>
<dbReference type="AlphaFoldDB" id="A0A9W6UPH8"/>
<dbReference type="Proteomes" id="UP001165143">
    <property type="component" value="Unassembled WGS sequence"/>
</dbReference>
<comment type="caution">
    <text evidence="3">The sequence shown here is derived from an EMBL/GenBank/DDBJ whole genome shotgun (WGS) entry which is preliminary data.</text>
</comment>
<evidence type="ECO:0000256" key="1">
    <source>
        <dbReference type="SAM" id="MobiDB-lite"/>
    </source>
</evidence>
<dbReference type="RefSeq" id="WP_033251643.1">
    <property type="nucleotide sequence ID" value="NZ_BSRX01000018.1"/>
</dbReference>
<organism evidence="3 4">
    <name type="scientific">Kitasatospora phosalacinea</name>
    <dbReference type="NCBI Taxonomy" id="2065"/>
    <lineage>
        <taxon>Bacteria</taxon>
        <taxon>Bacillati</taxon>
        <taxon>Actinomycetota</taxon>
        <taxon>Actinomycetes</taxon>
        <taxon>Kitasatosporales</taxon>
        <taxon>Streptomycetaceae</taxon>
        <taxon>Kitasatospora</taxon>
    </lineage>
</organism>
<feature type="transmembrane region" description="Helical" evidence="2">
    <location>
        <begin position="410"/>
        <end position="430"/>
    </location>
</feature>
<sequence>MSASLRTALAVAWQAVVSRQGRRRVVLLVLVGAVAALGVLATFGTAAMQGRESARAAAMVPVFGPQPGQGGTPVFSRPGVAETGWSELEQDYRGRAVKIVRVADPAGNGPFAPGVTAWPRPGQVLVSPALERLLKDSDGQIRRWFTGQDVAVLPPGAVGSAGQLLAYVGVAPEELRSGQGSLVGFGGEGGPGFGWYPALGCMLFLVLPGFALVLTASRFGRQVRTVRYQALRLLGMPASRARAGGAVETALPVVAGALLAALAWPWLLSDAFVLPVTGRELFGADLQVTAAQSALTVLGLAALAGVLGAATAAGSARTARGVRFLKPVRLTSPWVALLFGAGLLLVAVAYWRHKARDPLLWTAIVLLGAGLPSAAAWSGQLLARLLGRIEVGTVWLLTTRRLAADAQSRFRVAGMVGIAVFAVGAAQPVAQVLAQPNLPWAAQARAAGHADLLARAETLEAAPLHLNEPPAAVRSLVPAVALWEPEQDTATRPAATALVATCPQLEALFAQPLPDCPGGRMALHRADVPYPAGTPAVEPLLVRSADLARAQTVPPPAVVLAVPDGQDAPVEAAMVLPPDDPALTALGEPFHYTAYLRVPVDTAVWEDARAWVVSASPAYRLDNSYQVSEVVDSTGSWVLLGLTTAAAITLLGAALSIAEDGGRRREWFGLRALGVPRTRLTAVQLAEAALTSAVTVTLATLASTTVGAAYLRINDDHLDSSLPYLLAALTGVAVVVLTALASSWTTLRSPRRRSPAAQPANTAHPDPEPISP</sequence>
<proteinExistence type="predicted"/>
<feature type="transmembrane region" description="Helical" evidence="2">
    <location>
        <begin position="679"/>
        <end position="702"/>
    </location>
</feature>
<evidence type="ECO:0000256" key="2">
    <source>
        <dbReference type="SAM" id="Phobius"/>
    </source>
</evidence>
<evidence type="ECO:0000313" key="4">
    <source>
        <dbReference type="Proteomes" id="UP001165143"/>
    </source>
</evidence>